<proteinExistence type="predicted"/>
<protein>
    <submittedName>
        <fullName evidence="1">Uncharacterized protein</fullName>
    </submittedName>
</protein>
<gene>
    <name evidence="1" type="ORF">GCM10022214_44880</name>
</gene>
<dbReference type="Proteomes" id="UP001500683">
    <property type="component" value="Unassembled WGS sequence"/>
</dbReference>
<evidence type="ECO:0000313" key="2">
    <source>
        <dbReference type="Proteomes" id="UP001500683"/>
    </source>
</evidence>
<evidence type="ECO:0000313" key="1">
    <source>
        <dbReference type="EMBL" id="GAA4081170.1"/>
    </source>
</evidence>
<reference evidence="2" key="1">
    <citation type="journal article" date="2019" name="Int. J. Syst. Evol. Microbiol.">
        <title>The Global Catalogue of Microorganisms (GCM) 10K type strain sequencing project: providing services to taxonomists for standard genome sequencing and annotation.</title>
        <authorList>
            <consortium name="The Broad Institute Genomics Platform"/>
            <consortium name="The Broad Institute Genome Sequencing Center for Infectious Disease"/>
            <person name="Wu L."/>
            <person name="Ma J."/>
        </authorList>
    </citation>
    <scope>NUCLEOTIDE SEQUENCE [LARGE SCALE GENOMIC DNA]</scope>
    <source>
        <strain evidence="2">JCM 16702</strain>
    </source>
</reference>
<name>A0ABP7W4W7_9ACTN</name>
<dbReference type="EMBL" id="BAAAZG010000029">
    <property type="protein sequence ID" value="GAA4081170.1"/>
    <property type="molecule type" value="Genomic_DNA"/>
</dbReference>
<keyword evidence="2" id="KW-1185">Reference proteome</keyword>
<organism evidence="1 2">
    <name type="scientific">Actinomadura miaoliensis</name>
    <dbReference type="NCBI Taxonomy" id="430685"/>
    <lineage>
        <taxon>Bacteria</taxon>
        <taxon>Bacillati</taxon>
        <taxon>Actinomycetota</taxon>
        <taxon>Actinomycetes</taxon>
        <taxon>Streptosporangiales</taxon>
        <taxon>Thermomonosporaceae</taxon>
        <taxon>Actinomadura</taxon>
    </lineage>
</organism>
<comment type="caution">
    <text evidence="1">The sequence shown here is derived from an EMBL/GenBank/DDBJ whole genome shotgun (WGS) entry which is preliminary data.</text>
</comment>
<sequence length="616" mass="68906">MTLWRAVRSSGLALRASSRGTAARNGKAITDGTTGVQGFAFTSDRRCRRLDGMLLPPKQYDPNTYADLPPYTQVVIVPSKQELIAAERARRARKRAARLASTADPAAEAWGRLGVHGADTIAAIRDATWQLLEELPDADRHPSLREAVDTLPTAEFPALVHAALADLEPFRLLSNLIRLGEAGIPWLSEQGLTKALLLAAARPSAHEIGPLPAPLLDGAVPWRLYLAVLGHPVRLSVDEIRRELEQLPLALLDDLIDSGVLGRADQPWAQRSEPLEASYLRARLLPEEVSAEEAAALEWSEAIARHAYLSGAAQTGDAVLDMLISLYSGDRSHHFELRAVLPPEQRNLLQEIMAGTQIGNWPDSITSDRGLWSLLAAQWSASLDADKGRGRLINPTFSPFHTWYAYRAAYHRILDGDIDGALRQADAFTDFEPHDERAKIEITNLRAYLAMRPDEHRHEDLDRAERLLIGIAGDHPQARANLAIVQQRKAIRANDRESWENPYFVLGIPHESPEWTSRWRELSRQYRDDVKEQARVNDAWRRIQEAERTGETFFKLPSDDDFLQEHRTRSAALIPPLAPLPRRTVTGEDELDIIKRLAAPDLLTEFDSTLRGDQNR</sequence>
<accession>A0ABP7W4W7</accession>